<name>A0A0V0SFZ6_9BILA</name>
<keyword evidence="2" id="KW-1185">Reference proteome</keyword>
<dbReference type="STRING" id="6336.A0A0V0SFZ6"/>
<comment type="caution">
    <text evidence="1">The sequence shown here is derived from an EMBL/GenBank/DDBJ whole genome shotgun (WGS) entry which is preliminary data.</text>
</comment>
<dbReference type="Proteomes" id="UP000054630">
    <property type="component" value="Unassembled WGS sequence"/>
</dbReference>
<proteinExistence type="predicted"/>
<dbReference type="EMBL" id="JYDL01000011">
    <property type="protein sequence ID" value="KRX25646.1"/>
    <property type="molecule type" value="Genomic_DNA"/>
</dbReference>
<reference evidence="1 2" key="1">
    <citation type="submission" date="2015-01" db="EMBL/GenBank/DDBJ databases">
        <title>Evolution of Trichinella species and genotypes.</title>
        <authorList>
            <person name="Korhonen P.K."/>
            <person name="Edoardo P."/>
            <person name="Giuseppe L.R."/>
            <person name="Gasser R.B."/>
        </authorList>
    </citation>
    <scope>NUCLEOTIDE SEQUENCE [LARGE SCALE GENOMIC DNA]</scope>
    <source>
        <strain evidence="1">ISS37</strain>
    </source>
</reference>
<evidence type="ECO:0000313" key="2">
    <source>
        <dbReference type="Proteomes" id="UP000054630"/>
    </source>
</evidence>
<protein>
    <submittedName>
        <fullName evidence="1">Uncharacterized protein</fullName>
    </submittedName>
</protein>
<dbReference type="AlphaFoldDB" id="A0A0V0SFZ6"/>
<sequence>TTVTRKSGRPRHKPLFRAGPFVTPTELLAQSSLDDDGPSSTGGFLCANVSSAGLPPARFPFFPGSRFAGSIIAITRQYLLATPNNDRHRFVTAVFQHQPQHTLQPTHYRSPSLVYKYVSAYGSFILLPLCCLDKYSC</sequence>
<organism evidence="1 2">
    <name type="scientific">Trichinella nelsoni</name>
    <dbReference type="NCBI Taxonomy" id="6336"/>
    <lineage>
        <taxon>Eukaryota</taxon>
        <taxon>Metazoa</taxon>
        <taxon>Ecdysozoa</taxon>
        <taxon>Nematoda</taxon>
        <taxon>Enoplea</taxon>
        <taxon>Dorylaimia</taxon>
        <taxon>Trichinellida</taxon>
        <taxon>Trichinellidae</taxon>
        <taxon>Trichinella</taxon>
    </lineage>
</organism>
<evidence type="ECO:0000313" key="1">
    <source>
        <dbReference type="EMBL" id="KRX25646.1"/>
    </source>
</evidence>
<gene>
    <name evidence="1" type="ORF">T07_14295</name>
</gene>
<accession>A0A0V0SFZ6</accession>
<feature type="non-terminal residue" evidence="1">
    <location>
        <position position="1"/>
    </location>
</feature>